<dbReference type="GO" id="GO:0005829">
    <property type="term" value="C:cytosol"/>
    <property type="evidence" value="ECO:0007669"/>
    <property type="project" value="TreeGrafter"/>
</dbReference>
<feature type="compositionally biased region" description="Basic and acidic residues" evidence="1">
    <location>
        <begin position="43"/>
        <end position="56"/>
    </location>
</feature>
<dbReference type="InterPro" id="IPR019410">
    <property type="entry name" value="Methyltransf_16"/>
</dbReference>
<gene>
    <name evidence="2" type="ORF">K435DRAFT_695448</name>
</gene>
<dbReference type="Proteomes" id="UP000297245">
    <property type="component" value="Unassembled WGS sequence"/>
</dbReference>
<sequence length="300" mass="33787">VFFLYTDLQSHPQSQQDATFRGLGHVDSHKDVLVVTLELTKPPEPDNVEVHHEKSGRSRKKRPSSHKRDLMGMDIEVQIAQDKTALRSRKGDTGSVVWKASVDFGHLILQNVHFPTHNICPLFDYAKLKKSHVLELGYISILSGTGLLSVLLSPLVQKYTATDIEDLIPLIQKNLDLNLSANSNVNAAPLDWLVIQKTTSKMRSQHFSFDSIDLLLIVDCIYHPSLLPALLETIDYLAIPGLTTVLVVVELRADDVIREFLDRWLKMACWTIWRVGGGDGCLMGRPYVLWVGVKRSQVYV</sequence>
<dbReference type="InterPro" id="IPR029063">
    <property type="entry name" value="SAM-dependent_MTases_sf"/>
</dbReference>
<dbReference type="GO" id="GO:0008757">
    <property type="term" value="F:S-adenosylmethionine-dependent methyltransferase activity"/>
    <property type="evidence" value="ECO:0007669"/>
    <property type="project" value="UniProtKB-ARBA"/>
</dbReference>
<dbReference type="Gene3D" id="3.40.50.150">
    <property type="entry name" value="Vaccinia Virus protein VP39"/>
    <property type="match status" value="1"/>
</dbReference>
<dbReference type="AlphaFoldDB" id="A0A4S8KX94"/>
<reference evidence="2 3" key="1">
    <citation type="journal article" date="2019" name="Nat. Ecol. Evol.">
        <title>Megaphylogeny resolves global patterns of mushroom evolution.</title>
        <authorList>
            <person name="Varga T."/>
            <person name="Krizsan K."/>
            <person name="Foldi C."/>
            <person name="Dima B."/>
            <person name="Sanchez-Garcia M."/>
            <person name="Sanchez-Ramirez S."/>
            <person name="Szollosi G.J."/>
            <person name="Szarkandi J.G."/>
            <person name="Papp V."/>
            <person name="Albert L."/>
            <person name="Andreopoulos W."/>
            <person name="Angelini C."/>
            <person name="Antonin V."/>
            <person name="Barry K.W."/>
            <person name="Bougher N.L."/>
            <person name="Buchanan P."/>
            <person name="Buyck B."/>
            <person name="Bense V."/>
            <person name="Catcheside P."/>
            <person name="Chovatia M."/>
            <person name="Cooper J."/>
            <person name="Damon W."/>
            <person name="Desjardin D."/>
            <person name="Finy P."/>
            <person name="Geml J."/>
            <person name="Haridas S."/>
            <person name="Hughes K."/>
            <person name="Justo A."/>
            <person name="Karasinski D."/>
            <person name="Kautmanova I."/>
            <person name="Kiss B."/>
            <person name="Kocsube S."/>
            <person name="Kotiranta H."/>
            <person name="LaButti K.M."/>
            <person name="Lechner B.E."/>
            <person name="Liimatainen K."/>
            <person name="Lipzen A."/>
            <person name="Lukacs Z."/>
            <person name="Mihaltcheva S."/>
            <person name="Morgado L.N."/>
            <person name="Niskanen T."/>
            <person name="Noordeloos M.E."/>
            <person name="Ohm R.A."/>
            <person name="Ortiz-Santana B."/>
            <person name="Ovrebo C."/>
            <person name="Racz N."/>
            <person name="Riley R."/>
            <person name="Savchenko A."/>
            <person name="Shiryaev A."/>
            <person name="Soop K."/>
            <person name="Spirin V."/>
            <person name="Szebenyi C."/>
            <person name="Tomsovsky M."/>
            <person name="Tulloss R.E."/>
            <person name="Uehling J."/>
            <person name="Grigoriev I.V."/>
            <person name="Vagvolgyi C."/>
            <person name="Papp T."/>
            <person name="Martin F.M."/>
            <person name="Miettinen O."/>
            <person name="Hibbett D.S."/>
            <person name="Nagy L.G."/>
        </authorList>
    </citation>
    <scope>NUCLEOTIDE SEQUENCE [LARGE SCALE GENOMIC DNA]</scope>
    <source>
        <strain evidence="2 3">CBS 962.96</strain>
    </source>
</reference>
<dbReference type="PANTHER" id="PTHR14614:SF109">
    <property type="entry name" value="RIBOSOMAL LYSINE N-METHYLTRANSFERASE 5"/>
    <property type="match status" value="1"/>
</dbReference>
<dbReference type="PANTHER" id="PTHR14614">
    <property type="entry name" value="HEPATOCELLULAR CARCINOMA-ASSOCIATED ANTIGEN"/>
    <property type="match status" value="1"/>
</dbReference>
<evidence type="ECO:0000313" key="2">
    <source>
        <dbReference type="EMBL" id="THU80520.1"/>
    </source>
</evidence>
<dbReference type="EMBL" id="ML179895">
    <property type="protein sequence ID" value="THU80520.1"/>
    <property type="molecule type" value="Genomic_DNA"/>
</dbReference>
<proteinExistence type="predicted"/>
<organism evidence="2 3">
    <name type="scientific">Dendrothele bispora (strain CBS 962.96)</name>
    <dbReference type="NCBI Taxonomy" id="1314807"/>
    <lineage>
        <taxon>Eukaryota</taxon>
        <taxon>Fungi</taxon>
        <taxon>Dikarya</taxon>
        <taxon>Basidiomycota</taxon>
        <taxon>Agaricomycotina</taxon>
        <taxon>Agaricomycetes</taxon>
        <taxon>Agaricomycetidae</taxon>
        <taxon>Agaricales</taxon>
        <taxon>Agaricales incertae sedis</taxon>
        <taxon>Dendrothele</taxon>
    </lineage>
</organism>
<evidence type="ECO:0000256" key="1">
    <source>
        <dbReference type="SAM" id="MobiDB-lite"/>
    </source>
</evidence>
<feature type="non-terminal residue" evidence="2">
    <location>
        <position position="1"/>
    </location>
</feature>
<dbReference type="OrthoDB" id="2529286at2759"/>
<feature type="region of interest" description="Disordered" evidence="1">
    <location>
        <begin position="43"/>
        <end position="67"/>
    </location>
</feature>
<keyword evidence="3" id="KW-1185">Reference proteome</keyword>
<dbReference type="SUPFAM" id="SSF53335">
    <property type="entry name" value="S-adenosyl-L-methionine-dependent methyltransferases"/>
    <property type="match status" value="1"/>
</dbReference>
<evidence type="ECO:0000313" key="3">
    <source>
        <dbReference type="Proteomes" id="UP000297245"/>
    </source>
</evidence>
<protein>
    <submittedName>
        <fullName evidence="2">Uncharacterized protein</fullName>
    </submittedName>
</protein>
<dbReference type="Pfam" id="PF10294">
    <property type="entry name" value="Methyltransf_16"/>
    <property type="match status" value="1"/>
</dbReference>
<dbReference type="GO" id="GO:0032991">
    <property type="term" value="C:protein-containing complex"/>
    <property type="evidence" value="ECO:0007669"/>
    <property type="project" value="TreeGrafter"/>
</dbReference>
<accession>A0A4S8KX94</accession>
<name>A0A4S8KX94_DENBC</name>